<sequence length="98" mass="11268">MQVGSKRLSQVVRVFTQQSPWERETKPRAGPRGSRRPWKSLKAECETKNANLTSVNRRDQGMNHNGSKNQLNYSLPAGRLVLLEQDQIYNTRLSAWSK</sequence>
<proteinExistence type="predicted"/>
<evidence type="ECO:0000256" key="1">
    <source>
        <dbReference type="SAM" id="MobiDB-lite"/>
    </source>
</evidence>
<dbReference type="AlphaFoldDB" id="A0AAE0ZR69"/>
<evidence type="ECO:0000313" key="2">
    <source>
        <dbReference type="EMBL" id="KAK3773127.1"/>
    </source>
</evidence>
<accession>A0AAE0ZR69</accession>
<protein>
    <submittedName>
        <fullName evidence="2">Uncharacterized protein</fullName>
    </submittedName>
</protein>
<gene>
    <name evidence="2" type="ORF">RRG08_016230</name>
</gene>
<organism evidence="2 3">
    <name type="scientific">Elysia crispata</name>
    <name type="common">lettuce slug</name>
    <dbReference type="NCBI Taxonomy" id="231223"/>
    <lineage>
        <taxon>Eukaryota</taxon>
        <taxon>Metazoa</taxon>
        <taxon>Spiralia</taxon>
        <taxon>Lophotrochozoa</taxon>
        <taxon>Mollusca</taxon>
        <taxon>Gastropoda</taxon>
        <taxon>Heterobranchia</taxon>
        <taxon>Euthyneura</taxon>
        <taxon>Panpulmonata</taxon>
        <taxon>Sacoglossa</taxon>
        <taxon>Placobranchoidea</taxon>
        <taxon>Plakobranchidae</taxon>
        <taxon>Elysia</taxon>
    </lineage>
</organism>
<feature type="region of interest" description="Disordered" evidence="1">
    <location>
        <begin position="17"/>
        <end position="38"/>
    </location>
</feature>
<dbReference type="EMBL" id="JAWDGP010003560">
    <property type="protein sequence ID" value="KAK3773127.1"/>
    <property type="molecule type" value="Genomic_DNA"/>
</dbReference>
<keyword evidence="3" id="KW-1185">Reference proteome</keyword>
<comment type="caution">
    <text evidence="2">The sequence shown here is derived from an EMBL/GenBank/DDBJ whole genome shotgun (WGS) entry which is preliminary data.</text>
</comment>
<dbReference type="Proteomes" id="UP001283361">
    <property type="component" value="Unassembled WGS sequence"/>
</dbReference>
<name>A0AAE0ZR69_9GAST</name>
<evidence type="ECO:0000313" key="3">
    <source>
        <dbReference type="Proteomes" id="UP001283361"/>
    </source>
</evidence>
<reference evidence="2" key="1">
    <citation type="journal article" date="2023" name="G3 (Bethesda)">
        <title>A reference genome for the long-term kleptoplast-retaining sea slug Elysia crispata morphotype clarki.</title>
        <authorList>
            <person name="Eastman K.E."/>
            <person name="Pendleton A.L."/>
            <person name="Shaikh M.A."/>
            <person name="Suttiyut T."/>
            <person name="Ogas R."/>
            <person name="Tomko P."/>
            <person name="Gavelis G."/>
            <person name="Widhalm J.R."/>
            <person name="Wisecaver J.H."/>
        </authorList>
    </citation>
    <scope>NUCLEOTIDE SEQUENCE</scope>
    <source>
        <strain evidence="2">ECLA1</strain>
    </source>
</reference>